<evidence type="ECO:0000313" key="9">
    <source>
        <dbReference type="Proteomes" id="UP001177140"/>
    </source>
</evidence>
<accession>A0AA42B5A7</accession>
<dbReference type="AlphaFoldDB" id="A0AA42B5A7"/>
<feature type="transmembrane region" description="Helical" evidence="6">
    <location>
        <begin position="136"/>
        <end position="155"/>
    </location>
</feature>
<feature type="transmembrane region" description="Helical" evidence="6">
    <location>
        <begin position="302"/>
        <end position="321"/>
    </location>
</feature>
<keyword evidence="5" id="KW-0407">Ion channel</keyword>
<feature type="transmembrane region" description="Helical" evidence="6">
    <location>
        <begin position="65"/>
        <end position="88"/>
    </location>
</feature>
<feature type="non-terminal residue" evidence="8">
    <location>
        <position position="324"/>
    </location>
</feature>
<evidence type="ECO:0000256" key="1">
    <source>
        <dbReference type="ARBA" id="ARBA00004141"/>
    </source>
</evidence>
<dbReference type="SUPFAM" id="SSF81324">
    <property type="entry name" value="Voltage-gated potassium channels"/>
    <property type="match status" value="1"/>
</dbReference>
<dbReference type="GO" id="GO:0016020">
    <property type="term" value="C:membrane"/>
    <property type="evidence" value="ECO:0007669"/>
    <property type="project" value="UniProtKB-SubCell"/>
</dbReference>
<evidence type="ECO:0000256" key="2">
    <source>
        <dbReference type="ARBA" id="ARBA00022692"/>
    </source>
</evidence>
<keyword evidence="5" id="KW-0406">Ion transport</keyword>
<feature type="transmembrane region" description="Helical" evidence="6">
    <location>
        <begin position="108"/>
        <end position="130"/>
    </location>
</feature>
<evidence type="ECO:0000256" key="4">
    <source>
        <dbReference type="ARBA" id="ARBA00023136"/>
    </source>
</evidence>
<dbReference type="InterPro" id="IPR005821">
    <property type="entry name" value="Ion_trans_dom"/>
</dbReference>
<comment type="subcellular location">
    <subcellularLocation>
        <location evidence="1">Membrane</location>
        <topology evidence="1">Multi-pass membrane protein</topology>
    </subcellularLocation>
</comment>
<dbReference type="GO" id="GO:0005216">
    <property type="term" value="F:monoatomic ion channel activity"/>
    <property type="evidence" value="ECO:0007669"/>
    <property type="project" value="InterPro"/>
</dbReference>
<evidence type="ECO:0000256" key="6">
    <source>
        <dbReference type="SAM" id="Phobius"/>
    </source>
</evidence>
<evidence type="ECO:0000259" key="7">
    <source>
        <dbReference type="Pfam" id="PF00520"/>
    </source>
</evidence>
<comment type="caution">
    <text evidence="8">The sequence shown here is derived from an EMBL/GenBank/DDBJ whole genome shotgun (WGS) entry which is preliminary data.</text>
</comment>
<keyword evidence="4 6" id="KW-0472">Membrane</keyword>
<gene>
    <name evidence="8" type="ORF">MKW94_003675</name>
</gene>
<evidence type="ECO:0000313" key="8">
    <source>
        <dbReference type="EMBL" id="MCL7050956.1"/>
    </source>
</evidence>
<dbReference type="Pfam" id="PF00520">
    <property type="entry name" value="Ion_trans"/>
    <property type="match status" value="1"/>
</dbReference>
<organism evidence="8 9">
    <name type="scientific">Papaver nudicaule</name>
    <name type="common">Iceland poppy</name>
    <dbReference type="NCBI Taxonomy" id="74823"/>
    <lineage>
        <taxon>Eukaryota</taxon>
        <taxon>Viridiplantae</taxon>
        <taxon>Streptophyta</taxon>
        <taxon>Embryophyta</taxon>
        <taxon>Tracheophyta</taxon>
        <taxon>Spermatophyta</taxon>
        <taxon>Magnoliopsida</taxon>
        <taxon>Ranunculales</taxon>
        <taxon>Papaveraceae</taxon>
        <taxon>Papaveroideae</taxon>
        <taxon>Papaver</taxon>
    </lineage>
</organism>
<dbReference type="Gene3D" id="1.10.287.70">
    <property type="match status" value="1"/>
</dbReference>
<feature type="transmembrane region" description="Helical" evidence="6">
    <location>
        <begin position="20"/>
        <end position="39"/>
    </location>
</feature>
<dbReference type="Proteomes" id="UP001177140">
    <property type="component" value="Unassembled WGS sequence"/>
</dbReference>
<dbReference type="EMBL" id="JAJJMA010333660">
    <property type="protein sequence ID" value="MCL7050956.1"/>
    <property type="molecule type" value="Genomic_DNA"/>
</dbReference>
<feature type="domain" description="Ion transport" evidence="7">
    <location>
        <begin position="56"/>
        <end position="323"/>
    </location>
</feature>
<keyword evidence="9" id="KW-1185">Reference proteome</keyword>
<proteinExistence type="predicted"/>
<keyword evidence="5" id="KW-0813">Transport</keyword>
<keyword evidence="3 6" id="KW-1133">Transmembrane helix</keyword>
<sequence length="324" mass="37031">MMKILDPHSSFLQKWNKFFLMSHVVAVYLDPLFFYVTVIDRNKNCIGFDKKLLFNVLVMRSLTDVIYLLHIIFQFCTGFVAASSRVFVKGHLVNDPVAIARRYLSSYFFVDFLAALPLPQVVILIIIPNLQGPAPLHIKDLLFYIVLIQFFPRVFRIYPLYKEVTRTSGVITERAWIGAAFNFFLYVLFSHMFGASWYRLSIEREDRCWRNACGAKPSCDPSYLYCGINNSIGSKAFLNASCPHTESDTTLFDFGIYLTALSSGVVESTDFHQKLCYCMWWGLRNLSSLGQNLETSTFVGEIYFAASISILGLVFFALLIGNMQ</sequence>
<protein>
    <recommendedName>
        <fullName evidence="7">Ion transport domain-containing protein</fullName>
    </recommendedName>
</protein>
<reference evidence="8" key="1">
    <citation type="submission" date="2022-03" db="EMBL/GenBank/DDBJ databases">
        <title>A functionally conserved STORR gene fusion in Papaver species that diverged 16.8 million years ago.</title>
        <authorList>
            <person name="Catania T."/>
        </authorList>
    </citation>
    <scope>NUCLEOTIDE SEQUENCE</scope>
    <source>
        <strain evidence="8">S-191538</strain>
    </source>
</reference>
<evidence type="ECO:0000256" key="5">
    <source>
        <dbReference type="ARBA" id="ARBA00023303"/>
    </source>
</evidence>
<feature type="transmembrane region" description="Helical" evidence="6">
    <location>
        <begin position="176"/>
        <end position="198"/>
    </location>
</feature>
<name>A0AA42B5A7_PAPNU</name>
<dbReference type="PANTHER" id="PTHR45651">
    <property type="entry name" value="CYCLIC NUCLEOTIDE-GATED ION CHANNEL 15-RELATED-RELATED"/>
    <property type="match status" value="1"/>
</dbReference>
<dbReference type="PANTHER" id="PTHR45651:SF5">
    <property type="entry name" value="CYCLIC NUCLEOTIDE-GATED ION CHANNEL 1"/>
    <property type="match status" value="1"/>
</dbReference>
<evidence type="ECO:0000256" key="3">
    <source>
        <dbReference type="ARBA" id="ARBA00022989"/>
    </source>
</evidence>
<keyword evidence="2 6" id="KW-0812">Transmembrane</keyword>